<dbReference type="FunFam" id="3.30.200.20:FF:000124">
    <property type="entry name" value="Cyclin-dependent kinase 4"/>
    <property type="match status" value="1"/>
</dbReference>
<dbReference type="EC" id="2.7.11.22" evidence="3"/>
<dbReference type="PANTHER" id="PTHR24056">
    <property type="entry name" value="CELL DIVISION PROTEIN KINASE"/>
    <property type="match status" value="1"/>
</dbReference>
<dbReference type="FunFam" id="1.10.510.10:FF:000205">
    <property type="entry name" value="Cyclin-dependent kinase 6"/>
    <property type="match status" value="1"/>
</dbReference>
<dbReference type="SUPFAM" id="SSF56112">
    <property type="entry name" value="Protein kinase-like (PK-like)"/>
    <property type="match status" value="1"/>
</dbReference>
<evidence type="ECO:0000256" key="8">
    <source>
        <dbReference type="ARBA" id="ARBA00022679"/>
    </source>
</evidence>
<dbReference type="PROSITE" id="PS00108">
    <property type="entry name" value="PROTEIN_KINASE_ST"/>
    <property type="match status" value="1"/>
</dbReference>
<keyword evidence="10" id="KW-0418">Kinase</keyword>
<dbReference type="GO" id="GO:0005737">
    <property type="term" value="C:cytoplasm"/>
    <property type="evidence" value="ECO:0007669"/>
    <property type="project" value="UniProtKB-SubCell"/>
</dbReference>
<dbReference type="SMART" id="SM00220">
    <property type="entry name" value="S_TKc"/>
    <property type="match status" value="1"/>
</dbReference>
<comment type="similarity">
    <text evidence="2">Belongs to the protein kinase superfamily. CMGC Ser/Thr protein kinase family. CDC2/CDKX subfamily.</text>
</comment>
<dbReference type="InterPro" id="IPR050108">
    <property type="entry name" value="CDK"/>
</dbReference>
<gene>
    <name evidence="18" type="ORF">O3P69_015350</name>
</gene>
<dbReference type="GO" id="GO:0004693">
    <property type="term" value="F:cyclin-dependent protein serine/threonine kinase activity"/>
    <property type="evidence" value="ECO:0007669"/>
    <property type="project" value="UniProtKB-EC"/>
</dbReference>
<dbReference type="GO" id="GO:0000082">
    <property type="term" value="P:G1/S transition of mitotic cell cycle"/>
    <property type="evidence" value="ECO:0007669"/>
    <property type="project" value="TreeGrafter"/>
</dbReference>
<evidence type="ECO:0000256" key="14">
    <source>
        <dbReference type="ARBA" id="ARBA00048367"/>
    </source>
</evidence>
<evidence type="ECO:0000256" key="15">
    <source>
        <dbReference type="PROSITE-ProRule" id="PRU10141"/>
    </source>
</evidence>
<dbReference type="Gene3D" id="1.10.510.10">
    <property type="entry name" value="Transferase(Phosphotransferase) domain 1"/>
    <property type="match status" value="1"/>
</dbReference>
<evidence type="ECO:0000256" key="7">
    <source>
        <dbReference type="ARBA" id="ARBA00022618"/>
    </source>
</evidence>
<dbReference type="InterPro" id="IPR011009">
    <property type="entry name" value="Kinase-like_dom_sf"/>
</dbReference>
<comment type="catalytic activity">
    <reaction evidence="13">
        <text>L-threonyl-[protein] + ATP = O-phospho-L-threonyl-[protein] + ADP + H(+)</text>
        <dbReference type="Rhea" id="RHEA:46608"/>
        <dbReference type="Rhea" id="RHEA-COMP:11060"/>
        <dbReference type="Rhea" id="RHEA-COMP:11605"/>
        <dbReference type="ChEBI" id="CHEBI:15378"/>
        <dbReference type="ChEBI" id="CHEBI:30013"/>
        <dbReference type="ChEBI" id="CHEBI:30616"/>
        <dbReference type="ChEBI" id="CHEBI:61977"/>
        <dbReference type="ChEBI" id="CHEBI:456216"/>
        <dbReference type="EC" id="2.7.11.22"/>
    </reaction>
</comment>
<dbReference type="GO" id="GO:0030332">
    <property type="term" value="F:cyclin binding"/>
    <property type="evidence" value="ECO:0007669"/>
    <property type="project" value="TreeGrafter"/>
</dbReference>
<feature type="compositionally biased region" description="Low complexity" evidence="16">
    <location>
        <begin position="491"/>
        <end position="506"/>
    </location>
</feature>
<evidence type="ECO:0000259" key="17">
    <source>
        <dbReference type="PROSITE" id="PS50011"/>
    </source>
</evidence>
<feature type="compositionally biased region" description="Polar residues" evidence="16">
    <location>
        <begin position="479"/>
        <end position="490"/>
    </location>
</feature>
<evidence type="ECO:0000256" key="2">
    <source>
        <dbReference type="ARBA" id="ARBA00006485"/>
    </source>
</evidence>
<feature type="region of interest" description="Disordered" evidence="16">
    <location>
        <begin position="442"/>
        <end position="508"/>
    </location>
</feature>
<feature type="compositionally biased region" description="Basic residues" evidence="16">
    <location>
        <begin position="453"/>
        <end position="463"/>
    </location>
</feature>
<dbReference type="EMBL" id="JARAKH010000039">
    <property type="protein sequence ID" value="KAK8382356.1"/>
    <property type="molecule type" value="Genomic_DNA"/>
</dbReference>
<feature type="compositionally biased region" description="Low complexity" evidence="16">
    <location>
        <begin position="523"/>
        <end position="556"/>
    </location>
</feature>
<feature type="compositionally biased region" description="Polar residues" evidence="16">
    <location>
        <begin position="442"/>
        <end position="451"/>
    </location>
</feature>
<dbReference type="GO" id="GO:0010468">
    <property type="term" value="P:regulation of gene expression"/>
    <property type="evidence" value="ECO:0007669"/>
    <property type="project" value="TreeGrafter"/>
</dbReference>
<dbReference type="CDD" id="cd07838">
    <property type="entry name" value="STKc_CDK4_6_like"/>
    <property type="match status" value="1"/>
</dbReference>
<name>A0AAW0T5W9_SCYPA</name>
<feature type="compositionally biased region" description="Gly residues" evidence="16">
    <location>
        <begin position="71"/>
        <end position="82"/>
    </location>
</feature>
<feature type="binding site" evidence="15">
    <location>
        <position position="159"/>
    </location>
    <ligand>
        <name>ATP</name>
        <dbReference type="ChEBI" id="CHEBI:30616"/>
    </ligand>
</feature>
<keyword evidence="19" id="KW-1185">Reference proteome</keyword>
<dbReference type="GO" id="GO:0000307">
    <property type="term" value="C:cyclin-dependent protein kinase holoenzyme complex"/>
    <property type="evidence" value="ECO:0007669"/>
    <property type="project" value="TreeGrafter"/>
</dbReference>
<proteinExistence type="inferred from homology"/>
<evidence type="ECO:0000256" key="1">
    <source>
        <dbReference type="ARBA" id="ARBA00004496"/>
    </source>
</evidence>
<evidence type="ECO:0000256" key="4">
    <source>
        <dbReference type="ARBA" id="ARBA00022490"/>
    </source>
</evidence>
<comment type="caution">
    <text evidence="18">The sequence shown here is derived from an EMBL/GenBank/DDBJ whole genome shotgun (WGS) entry which is preliminary data.</text>
</comment>
<feature type="region of interest" description="Disordered" evidence="16">
    <location>
        <begin position="523"/>
        <end position="564"/>
    </location>
</feature>
<evidence type="ECO:0000256" key="16">
    <source>
        <dbReference type="SAM" id="MobiDB-lite"/>
    </source>
</evidence>
<reference evidence="18 19" key="1">
    <citation type="submission" date="2023-03" db="EMBL/GenBank/DDBJ databases">
        <title>High-quality genome of Scylla paramamosain provides insights in environmental adaptation.</title>
        <authorList>
            <person name="Zhang L."/>
        </authorList>
    </citation>
    <scope>NUCLEOTIDE SEQUENCE [LARGE SCALE GENOMIC DNA]</scope>
    <source>
        <strain evidence="18">LZ_2023a</strain>
        <tissue evidence="18">Muscle</tissue>
    </source>
</reference>
<evidence type="ECO:0000256" key="11">
    <source>
        <dbReference type="ARBA" id="ARBA00022840"/>
    </source>
</evidence>
<keyword evidence="6" id="KW-0597">Phosphoprotein</keyword>
<keyword evidence="5" id="KW-0723">Serine/threonine-protein kinase</keyword>
<dbReference type="GO" id="GO:0007165">
    <property type="term" value="P:signal transduction"/>
    <property type="evidence" value="ECO:0007669"/>
    <property type="project" value="TreeGrafter"/>
</dbReference>
<evidence type="ECO:0000256" key="3">
    <source>
        <dbReference type="ARBA" id="ARBA00012425"/>
    </source>
</evidence>
<dbReference type="InterPro" id="IPR017441">
    <property type="entry name" value="Protein_kinase_ATP_BS"/>
</dbReference>
<keyword evidence="4" id="KW-0963">Cytoplasm</keyword>
<evidence type="ECO:0000313" key="19">
    <source>
        <dbReference type="Proteomes" id="UP001487740"/>
    </source>
</evidence>
<dbReference type="PROSITE" id="PS50011">
    <property type="entry name" value="PROTEIN_KINASE_DOM"/>
    <property type="match status" value="1"/>
</dbReference>
<feature type="compositionally biased region" description="Basic and acidic residues" evidence="16">
    <location>
        <begin position="1"/>
        <end position="11"/>
    </location>
</feature>
<keyword evidence="8" id="KW-0808">Transferase</keyword>
<dbReference type="GO" id="GO:0010389">
    <property type="term" value="P:regulation of G2/M transition of mitotic cell cycle"/>
    <property type="evidence" value="ECO:0007669"/>
    <property type="project" value="TreeGrafter"/>
</dbReference>
<feature type="compositionally biased region" description="Low complexity" evidence="16">
    <location>
        <begin position="83"/>
        <end position="100"/>
    </location>
</feature>
<evidence type="ECO:0000256" key="5">
    <source>
        <dbReference type="ARBA" id="ARBA00022527"/>
    </source>
</evidence>
<evidence type="ECO:0000256" key="6">
    <source>
        <dbReference type="ARBA" id="ARBA00022553"/>
    </source>
</evidence>
<evidence type="ECO:0000256" key="9">
    <source>
        <dbReference type="ARBA" id="ARBA00022741"/>
    </source>
</evidence>
<dbReference type="Gene3D" id="3.30.200.20">
    <property type="entry name" value="Phosphorylase Kinase, domain 1"/>
    <property type="match status" value="1"/>
</dbReference>
<evidence type="ECO:0000256" key="13">
    <source>
        <dbReference type="ARBA" id="ARBA00047811"/>
    </source>
</evidence>
<feature type="compositionally biased region" description="Pro residues" evidence="16">
    <location>
        <begin position="19"/>
        <end position="31"/>
    </location>
</feature>
<comment type="subcellular location">
    <subcellularLocation>
        <location evidence="1">Cytoplasm</location>
    </subcellularLocation>
</comment>
<dbReference type="Pfam" id="PF00069">
    <property type="entry name" value="Pkinase"/>
    <property type="match status" value="1"/>
</dbReference>
<feature type="region of interest" description="Disordered" evidence="16">
    <location>
        <begin position="1"/>
        <end position="100"/>
    </location>
</feature>
<dbReference type="GO" id="GO:0051301">
    <property type="term" value="P:cell division"/>
    <property type="evidence" value="ECO:0007669"/>
    <property type="project" value="UniProtKB-KW"/>
</dbReference>
<comment type="catalytic activity">
    <reaction evidence="14">
        <text>L-seryl-[protein] + ATP = O-phospho-L-seryl-[protein] + ADP + H(+)</text>
        <dbReference type="Rhea" id="RHEA:17989"/>
        <dbReference type="Rhea" id="RHEA-COMP:9863"/>
        <dbReference type="Rhea" id="RHEA-COMP:11604"/>
        <dbReference type="ChEBI" id="CHEBI:15378"/>
        <dbReference type="ChEBI" id="CHEBI:29999"/>
        <dbReference type="ChEBI" id="CHEBI:30616"/>
        <dbReference type="ChEBI" id="CHEBI:83421"/>
        <dbReference type="ChEBI" id="CHEBI:456216"/>
        <dbReference type="EC" id="2.7.11.22"/>
    </reaction>
</comment>
<evidence type="ECO:0000313" key="18">
    <source>
        <dbReference type="EMBL" id="KAK8382356.1"/>
    </source>
</evidence>
<keyword evidence="12" id="KW-0131">Cell cycle</keyword>
<dbReference type="GO" id="GO:0005634">
    <property type="term" value="C:nucleus"/>
    <property type="evidence" value="ECO:0007669"/>
    <property type="project" value="TreeGrafter"/>
</dbReference>
<dbReference type="GO" id="GO:0005524">
    <property type="term" value="F:ATP binding"/>
    <property type="evidence" value="ECO:0007669"/>
    <property type="project" value="UniProtKB-UniRule"/>
</dbReference>
<keyword evidence="9 15" id="KW-0547">Nucleotide-binding</keyword>
<dbReference type="Proteomes" id="UP001487740">
    <property type="component" value="Unassembled WGS sequence"/>
</dbReference>
<evidence type="ECO:0000256" key="10">
    <source>
        <dbReference type="ARBA" id="ARBA00022777"/>
    </source>
</evidence>
<keyword evidence="7" id="KW-0132">Cell division</keyword>
<dbReference type="InterPro" id="IPR000719">
    <property type="entry name" value="Prot_kinase_dom"/>
</dbReference>
<dbReference type="PANTHER" id="PTHR24056:SF472">
    <property type="entry name" value="CYCLIN-DEPENDENT KINASE 4, ISOFORM A"/>
    <property type="match status" value="1"/>
</dbReference>
<sequence length="564" mass="61559">MSKGELGEDKRRSRRVPRTPTPSLTPHPPRPILSADPHAPLCHAPTLHDYRTPATTPQQPTVMTMASSSGSGPGETGGGQAGGDSPASTPPAALAPEPLHPPTAATAAAAATGPPVSPLDDRVRVTDKYQEIRIIGNGAYGTVYFAKDRGNQERVVALKKIRITLTEDGVPVSAVREISLLKQLERFEHPNIVRLLDVCQGQVEHERRLNLVLVLEYVNQDLSHYLNGCPSPGLDQARIKSLIHQILCGVDFLHSNRVIHRDLKPQNILVDGNGRVKITDFGLARIYDFNMRLTTMVVTLWYRAPEILLSTSYATPVDVWSCGCIFAELFRRRPMFEGHTEGDQLQRIFHVIGTPHERDWPRDVSLSRNNFSNHIAKPVRDVVPEITDDGSDLLEKMLRFVPSRRISAVEALRHPYFRDQNTPRIMATSNRSTLTQQVLSPAPLATSSPTTAGHHHHHHHHPRQANPSSTTTTTTTTTFSNPSVLAQVNTNDENNPNAGNSANTNAMISRVPEPKVAERAITTATTSTNTDPSTTVSPAPQPVTTTTAPSTSPTTAGGNTSSNK</sequence>
<dbReference type="AlphaFoldDB" id="A0AAW0T5W9"/>
<evidence type="ECO:0000256" key="12">
    <source>
        <dbReference type="ARBA" id="ARBA00023306"/>
    </source>
</evidence>
<feature type="compositionally biased region" description="Polar residues" evidence="16">
    <location>
        <begin position="53"/>
        <end position="66"/>
    </location>
</feature>
<dbReference type="PROSITE" id="PS00107">
    <property type="entry name" value="PROTEIN_KINASE_ATP"/>
    <property type="match status" value="1"/>
</dbReference>
<accession>A0AAW0T5W9</accession>
<dbReference type="InterPro" id="IPR008271">
    <property type="entry name" value="Ser/Thr_kinase_AS"/>
</dbReference>
<protein>
    <recommendedName>
        <fullName evidence="3">cyclin-dependent kinase</fullName>
        <ecNumber evidence="3">2.7.11.22</ecNumber>
    </recommendedName>
</protein>
<keyword evidence="11 15" id="KW-0067">ATP-binding</keyword>
<organism evidence="18 19">
    <name type="scientific">Scylla paramamosain</name>
    <name type="common">Mud crab</name>
    <dbReference type="NCBI Taxonomy" id="85552"/>
    <lineage>
        <taxon>Eukaryota</taxon>
        <taxon>Metazoa</taxon>
        <taxon>Ecdysozoa</taxon>
        <taxon>Arthropoda</taxon>
        <taxon>Crustacea</taxon>
        <taxon>Multicrustacea</taxon>
        <taxon>Malacostraca</taxon>
        <taxon>Eumalacostraca</taxon>
        <taxon>Eucarida</taxon>
        <taxon>Decapoda</taxon>
        <taxon>Pleocyemata</taxon>
        <taxon>Brachyura</taxon>
        <taxon>Eubrachyura</taxon>
        <taxon>Portunoidea</taxon>
        <taxon>Portunidae</taxon>
        <taxon>Portuninae</taxon>
        <taxon>Scylla</taxon>
    </lineage>
</organism>
<feature type="domain" description="Protein kinase" evidence="17">
    <location>
        <begin position="129"/>
        <end position="417"/>
    </location>
</feature>